<sequence length="500" mass="58872">MSFSPCNYNTSDISTFELHVDSMLPKRINDPIHGLMEFDDWVIQFIDTPHFQRLRNIKQLGTTYYVFPGASHNRFEHSIGVAHLAYSLVKGLQDRQPDLEVEKDLECVTLAALCHDLGHGPFSHAFDNEVIPRTRPNIEWKHEIGSEKMFDHLLETNEIDFELGTDDVKFIKALIAGDWSKCPNRSRYLFDVVANKRNSIDVDKFDYLERDCYYLGMKSVFDFSRLMRYSRVVDEQIAYYFKECYNIYELFQTRYSLHKQVYNHRVGKAIEYMLCDALVEADSILGISKSIDNPEDYLQLNDTILNQIEFSKEPGLAKSREIINRIRTRKLYKFVDEYLVSDELKDHLTEQKINAREIIAHQGENDRLEEDDIIVDRLKLNYAMNDKNPVDYVKFYNQYNLDETFNLTKSQVSYFVPEKYEEISIRIFARKPEKMKPIQECFRKLLKIHAPHNTIPNEEITPSRGYTLPEVYETSKKRRHSSQSSNDQRISKHRVSIINS</sequence>
<dbReference type="PANTHER" id="PTHR11373">
    <property type="entry name" value="DEOXYNUCLEOSIDE TRIPHOSPHATE TRIPHOSPHOHYDROLASE"/>
    <property type="match status" value="1"/>
</dbReference>
<dbReference type="VEuPathDB" id="FungiDB:RhiirA1_518199"/>
<comment type="caution">
    <text evidence="3">The sequence shown here is derived from an EMBL/GenBank/DDBJ whole genome shotgun (WGS) entry which is preliminary data.</text>
</comment>
<dbReference type="Pfam" id="PF01966">
    <property type="entry name" value="HD"/>
    <property type="match status" value="1"/>
</dbReference>
<feature type="non-terminal residue" evidence="3">
    <location>
        <position position="1"/>
    </location>
</feature>
<dbReference type="InterPro" id="IPR003607">
    <property type="entry name" value="HD/PDEase_dom"/>
</dbReference>
<reference evidence="3 4" key="1">
    <citation type="submission" date="2015-10" db="EMBL/GenBank/DDBJ databases">
        <title>Genome analyses suggest a sexual origin of heterokaryosis in a supposedly ancient asexual fungus.</title>
        <authorList>
            <person name="Ropars J."/>
            <person name="Sedzielewska K."/>
            <person name="Noel J."/>
            <person name="Charron P."/>
            <person name="Farinelli L."/>
            <person name="Marton T."/>
            <person name="Kruger M."/>
            <person name="Pelin A."/>
            <person name="Brachmann A."/>
            <person name="Corradi N."/>
        </authorList>
    </citation>
    <scope>NUCLEOTIDE SEQUENCE [LARGE SCALE GENOMIC DNA]</scope>
    <source>
        <strain evidence="3 4">A4</strain>
    </source>
</reference>
<dbReference type="CDD" id="cd00077">
    <property type="entry name" value="HDc"/>
    <property type="match status" value="1"/>
</dbReference>
<dbReference type="Pfam" id="PF19276">
    <property type="entry name" value="HD_assoc_2"/>
    <property type="match status" value="1"/>
</dbReference>
<feature type="domain" description="HD" evidence="2">
    <location>
        <begin position="74"/>
        <end position="208"/>
    </location>
</feature>
<dbReference type="AlphaFoldDB" id="A0A2I1GCE2"/>
<dbReference type="PROSITE" id="PS51831">
    <property type="entry name" value="HD"/>
    <property type="match status" value="1"/>
</dbReference>
<accession>A0A2I1GCE2</accession>
<feature type="region of interest" description="Disordered" evidence="1">
    <location>
        <begin position="475"/>
        <end position="500"/>
    </location>
</feature>
<keyword evidence="3" id="KW-0378">Hydrolase</keyword>
<dbReference type="Proteomes" id="UP000234323">
    <property type="component" value="Unassembled WGS sequence"/>
</dbReference>
<feature type="compositionally biased region" description="Basic residues" evidence="1">
    <location>
        <begin position="491"/>
        <end position="500"/>
    </location>
</feature>
<dbReference type="GO" id="GO:0008832">
    <property type="term" value="F:dGTPase activity"/>
    <property type="evidence" value="ECO:0007669"/>
    <property type="project" value="TreeGrafter"/>
</dbReference>
<dbReference type="Gene3D" id="1.10.3210.10">
    <property type="entry name" value="Hypothetical protein af1432"/>
    <property type="match status" value="1"/>
</dbReference>
<proteinExistence type="predicted"/>
<dbReference type="InterPro" id="IPR050135">
    <property type="entry name" value="dGTPase-like"/>
</dbReference>
<dbReference type="GO" id="GO:0006203">
    <property type="term" value="P:dGTP catabolic process"/>
    <property type="evidence" value="ECO:0007669"/>
    <property type="project" value="TreeGrafter"/>
</dbReference>
<dbReference type="FunFam" id="3.30.70.2760:FF:000004">
    <property type="entry name" value="HD domain containing protein"/>
    <property type="match status" value="1"/>
</dbReference>
<protein>
    <submittedName>
        <fullName evidence="3">HD phosphohydrolase domain-containing protein</fullName>
    </submittedName>
</protein>
<dbReference type="SMART" id="SM00471">
    <property type="entry name" value="HDc"/>
    <property type="match status" value="1"/>
</dbReference>
<dbReference type="InterPro" id="IPR006674">
    <property type="entry name" value="HD_domain"/>
</dbReference>
<dbReference type="VEuPathDB" id="FungiDB:RhiirFUN_001177"/>
<evidence type="ECO:0000256" key="1">
    <source>
        <dbReference type="SAM" id="MobiDB-lite"/>
    </source>
</evidence>
<dbReference type="EMBL" id="LLXI01000312">
    <property type="protein sequence ID" value="PKY44288.1"/>
    <property type="molecule type" value="Genomic_DNA"/>
</dbReference>
<organism evidence="3 4">
    <name type="scientific">Rhizophagus irregularis</name>
    <dbReference type="NCBI Taxonomy" id="588596"/>
    <lineage>
        <taxon>Eukaryota</taxon>
        <taxon>Fungi</taxon>
        <taxon>Fungi incertae sedis</taxon>
        <taxon>Mucoromycota</taxon>
        <taxon>Glomeromycotina</taxon>
        <taxon>Glomeromycetes</taxon>
        <taxon>Glomerales</taxon>
        <taxon>Glomeraceae</taxon>
        <taxon>Rhizophagus</taxon>
    </lineage>
</organism>
<dbReference type="PANTHER" id="PTHR11373:SF4">
    <property type="entry name" value="DEOXYNUCLEOSIDE TRIPHOSPHATE TRIPHOSPHOHYDROLASE SAMHD1"/>
    <property type="match status" value="1"/>
</dbReference>
<name>A0A2I1GCE2_9GLOM</name>
<evidence type="ECO:0000259" key="2">
    <source>
        <dbReference type="PROSITE" id="PS51831"/>
    </source>
</evidence>
<dbReference type="Gene3D" id="3.30.70.2760">
    <property type="match status" value="1"/>
</dbReference>
<evidence type="ECO:0000313" key="3">
    <source>
        <dbReference type="EMBL" id="PKY44288.1"/>
    </source>
</evidence>
<evidence type="ECO:0000313" key="4">
    <source>
        <dbReference type="Proteomes" id="UP000234323"/>
    </source>
</evidence>
<dbReference type="SUPFAM" id="SSF109604">
    <property type="entry name" value="HD-domain/PDEase-like"/>
    <property type="match status" value="1"/>
</dbReference>
<dbReference type="FunFam" id="1.10.3210.10:FF:000030">
    <property type="entry name" value="Deoxynucleoside triphosphate triphosphohydrolase SAMHD1 homolog"/>
    <property type="match status" value="1"/>
</dbReference>
<keyword evidence="4" id="KW-1185">Reference proteome</keyword>
<gene>
    <name evidence="3" type="ORF">RhiirA4_513232</name>
</gene>
<dbReference type="InterPro" id="IPR045509">
    <property type="entry name" value="HD_assoc_2"/>
</dbReference>
<dbReference type="VEuPathDB" id="FungiDB:FUN_023126"/>
<dbReference type="GO" id="GO:0005634">
    <property type="term" value="C:nucleus"/>
    <property type="evidence" value="ECO:0007669"/>
    <property type="project" value="TreeGrafter"/>
</dbReference>